<organism evidence="3 4">
    <name type="scientific">Nocardiopsis alba</name>
    <dbReference type="NCBI Taxonomy" id="53437"/>
    <lineage>
        <taxon>Bacteria</taxon>
        <taxon>Bacillati</taxon>
        <taxon>Actinomycetota</taxon>
        <taxon>Actinomycetes</taxon>
        <taxon>Streptosporangiales</taxon>
        <taxon>Nocardiopsidaceae</taxon>
        <taxon>Nocardiopsis</taxon>
    </lineage>
</organism>
<keyword evidence="1" id="KW-0812">Transmembrane</keyword>
<name>A0A7K2IVT4_9ACTN</name>
<evidence type="ECO:0000313" key="3">
    <source>
        <dbReference type="EMBL" id="MYR34071.1"/>
    </source>
</evidence>
<protein>
    <submittedName>
        <fullName evidence="3">Uncharacterized protein</fullName>
    </submittedName>
</protein>
<evidence type="ECO:0000256" key="1">
    <source>
        <dbReference type="SAM" id="Phobius"/>
    </source>
</evidence>
<dbReference type="RefSeq" id="WP_014912382.1">
    <property type="nucleotide sequence ID" value="NZ_JAYMRS010000002.1"/>
</dbReference>
<evidence type="ECO:0000313" key="2">
    <source>
        <dbReference type="EMBL" id="MFB8767935.1"/>
    </source>
</evidence>
<feature type="transmembrane region" description="Helical" evidence="1">
    <location>
        <begin position="34"/>
        <end position="57"/>
    </location>
</feature>
<accession>A0A7K2IVT4</accession>
<dbReference type="AlphaFoldDB" id="A0A7K2IVT4"/>
<keyword evidence="1" id="KW-0472">Membrane</keyword>
<dbReference type="EMBL" id="JAYMRS010000002">
    <property type="protein sequence ID" value="MFB8767935.1"/>
    <property type="molecule type" value="Genomic_DNA"/>
</dbReference>
<dbReference type="PROSITE" id="PS51257">
    <property type="entry name" value="PROKAR_LIPOPROTEIN"/>
    <property type="match status" value="1"/>
</dbReference>
<proteinExistence type="predicted"/>
<evidence type="ECO:0000313" key="5">
    <source>
        <dbReference type="Proteomes" id="UP001585053"/>
    </source>
</evidence>
<reference evidence="2 5" key="2">
    <citation type="submission" date="2024-01" db="EMBL/GenBank/DDBJ databases">
        <title>Genome mining of biosynthetic gene clusters to explore secondary metabolites of Streptomyces sp.</title>
        <authorList>
            <person name="Baig A."/>
            <person name="Ajitkumar Shintre N."/>
            <person name="Kumar H."/>
            <person name="Anbarasu A."/>
            <person name="Ramaiah S."/>
        </authorList>
    </citation>
    <scope>NUCLEOTIDE SEQUENCE [LARGE SCALE GENOMIC DNA]</scope>
    <source>
        <strain evidence="2 5">A01</strain>
    </source>
</reference>
<dbReference type="Proteomes" id="UP000467124">
    <property type="component" value="Unassembled WGS sequence"/>
</dbReference>
<sequence>MLLLIGRFGLFVGVFLVLACTLMAVFTSPGTAEFVISVVTIGIGLVVLALGLLALLLERKRQE</sequence>
<keyword evidence="5" id="KW-1185">Reference proteome</keyword>
<reference evidence="3 4" key="1">
    <citation type="journal article" date="2019" name="Nat. Commun.">
        <title>The antimicrobial potential of Streptomyces from insect microbiomes.</title>
        <authorList>
            <person name="Chevrette M.G."/>
            <person name="Carlson C.M."/>
            <person name="Ortega H.E."/>
            <person name="Thomas C."/>
            <person name="Ananiev G.E."/>
            <person name="Barns K.J."/>
            <person name="Book A.J."/>
            <person name="Cagnazzo J."/>
            <person name="Carlos C."/>
            <person name="Flanigan W."/>
            <person name="Grubbs K.J."/>
            <person name="Horn H.A."/>
            <person name="Hoffmann F.M."/>
            <person name="Klassen J.L."/>
            <person name="Knack J.J."/>
            <person name="Lewin G.R."/>
            <person name="McDonald B.R."/>
            <person name="Muller L."/>
            <person name="Melo W.G.P."/>
            <person name="Pinto-Tomas A.A."/>
            <person name="Schmitz A."/>
            <person name="Wendt-Pienkowski E."/>
            <person name="Wildman S."/>
            <person name="Zhao M."/>
            <person name="Zhang F."/>
            <person name="Bugni T.S."/>
            <person name="Andes D.R."/>
            <person name="Pupo M.T."/>
            <person name="Currie C.R."/>
        </authorList>
    </citation>
    <scope>NUCLEOTIDE SEQUENCE [LARGE SCALE GENOMIC DNA]</scope>
    <source>
        <strain evidence="3 4">SID5840</strain>
    </source>
</reference>
<comment type="caution">
    <text evidence="3">The sequence shown here is derived from an EMBL/GenBank/DDBJ whole genome shotgun (WGS) entry which is preliminary data.</text>
</comment>
<dbReference type="EMBL" id="WWHY01000001">
    <property type="protein sequence ID" value="MYR34071.1"/>
    <property type="molecule type" value="Genomic_DNA"/>
</dbReference>
<keyword evidence="1" id="KW-1133">Transmembrane helix</keyword>
<dbReference type="OMA" id="CTLMAVF"/>
<gene>
    <name evidence="3" type="ORF">GTW20_17880</name>
    <name evidence="2" type="ORF">VSQ78_09495</name>
</gene>
<dbReference type="Proteomes" id="UP001585053">
    <property type="component" value="Unassembled WGS sequence"/>
</dbReference>
<evidence type="ECO:0000313" key="4">
    <source>
        <dbReference type="Proteomes" id="UP000467124"/>
    </source>
</evidence>